<accession>A0A1J4RPL0</accession>
<gene>
    <name evidence="3" type="ORF">AUJ59_04090</name>
</gene>
<protein>
    <recommendedName>
        <fullName evidence="5">DUF4430 domain-containing protein</fullName>
    </recommendedName>
</protein>
<evidence type="ECO:0000259" key="1">
    <source>
        <dbReference type="Pfam" id="PF14478"/>
    </source>
</evidence>
<dbReference type="Proteomes" id="UP000183144">
    <property type="component" value="Unassembled WGS sequence"/>
</dbReference>
<evidence type="ECO:0000259" key="2">
    <source>
        <dbReference type="Pfam" id="PF18915"/>
    </source>
</evidence>
<dbReference type="InterPro" id="IPR027954">
    <property type="entry name" value="Transcobalamin-like_C"/>
</dbReference>
<evidence type="ECO:0000313" key="3">
    <source>
        <dbReference type="EMBL" id="OIN88330.1"/>
    </source>
</evidence>
<reference evidence="3 4" key="1">
    <citation type="journal article" date="2016" name="Environ. Microbiol.">
        <title>Genomic resolution of a cold subsurface aquifer community provides metabolic insights for novel microbes adapted to high CO concentrations.</title>
        <authorList>
            <person name="Probst A.J."/>
            <person name="Castelle C.J."/>
            <person name="Singh A."/>
            <person name="Brown C.T."/>
            <person name="Anantharaman K."/>
            <person name="Sharon I."/>
            <person name="Hug L.A."/>
            <person name="Burstein D."/>
            <person name="Emerson J.B."/>
            <person name="Thomas B.C."/>
            <person name="Banfield J.F."/>
        </authorList>
    </citation>
    <scope>NUCLEOTIDE SEQUENCE [LARGE SCALE GENOMIC DNA]</scope>
    <source>
        <strain evidence="3">CG1_02_47_37</strain>
    </source>
</reference>
<dbReference type="Pfam" id="PF18915">
    <property type="entry name" value="DUF5667"/>
    <property type="match status" value="1"/>
</dbReference>
<feature type="domain" description="Transcobalamin-like C-terminal" evidence="1">
    <location>
        <begin position="182"/>
        <end position="240"/>
    </location>
</feature>
<sequence length="244" mass="26781">MFKKIFLGLLLGLVLGGKVVAQGVDYYLPYPGILPDHPLYWLKMVRDRAGLLVTTGKTAKAEKLLLYADKRLGAAWALIDGNKVPLGVSTLTKGEKYLEQAVQLRDSFADKNKLDKAVKKHLEVLAILKEKTGSYTNLVGEMTMKLEAANSQLPVKSVIEASFSVTEATTVYAVLEKTAKANNWELLTKDYDFGKLVVSIGGTANSKDMAWIYYVNGGAGDKAADKFKLVSGDKVEWKYEAVKP</sequence>
<dbReference type="STRING" id="1805034.AUJ59_04090"/>
<feature type="domain" description="DUF5667" evidence="2">
    <location>
        <begin position="32"/>
        <end position="132"/>
    </location>
</feature>
<dbReference type="InterPro" id="IPR043725">
    <property type="entry name" value="DUF5667"/>
</dbReference>
<organism evidence="3 4">
    <name type="scientific">Candidatus Beckwithbacteria bacterium CG1_02_47_37</name>
    <dbReference type="NCBI Taxonomy" id="1805034"/>
    <lineage>
        <taxon>Bacteria</taxon>
        <taxon>Candidatus Beckwithiibacteriota</taxon>
    </lineage>
</organism>
<dbReference type="EMBL" id="MNUI01000075">
    <property type="protein sequence ID" value="OIN88330.1"/>
    <property type="molecule type" value="Genomic_DNA"/>
</dbReference>
<evidence type="ECO:0000313" key="4">
    <source>
        <dbReference type="Proteomes" id="UP000183144"/>
    </source>
</evidence>
<comment type="caution">
    <text evidence="3">The sequence shown here is derived from an EMBL/GenBank/DDBJ whole genome shotgun (WGS) entry which is preliminary data.</text>
</comment>
<proteinExistence type="predicted"/>
<name>A0A1J4RPL0_9BACT</name>
<dbReference type="Pfam" id="PF14478">
    <property type="entry name" value="DUF4430"/>
    <property type="match status" value="1"/>
</dbReference>
<evidence type="ECO:0008006" key="5">
    <source>
        <dbReference type="Google" id="ProtNLM"/>
    </source>
</evidence>
<dbReference type="Gene3D" id="2.170.130.30">
    <property type="match status" value="1"/>
</dbReference>
<dbReference type="AlphaFoldDB" id="A0A1J4RPL0"/>